<evidence type="ECO:0000313" key="2">
    <source>
        <dbReference type="Proteomes" id="UP000072189"/>
    </source>
</evidence>
<dbReference type="AlphaFoldDB" id="A0A147F263"/>
<gene>
    <name evidence="1" type="ORF">RSA3_18250</name>
</gene>
<proteinExistence type="predicted"/>
<protein>
    <submittedName>
        <fullName evidence="1">Uncharacterized protein</fullName>
    </submittedName>
</protein>
<dbReference type="EMBL" id="LDRV01000180">
    <property type="protein sequence ID" value="KTS03649.1"/>
    <property type="molecule type" value="Genomic_DNA"/>
</dbReference>
<reference evidence="1 2" key="1">
    <citation type="journal article" date="2016" name="Front. Microbiol.">
        <title>Genomic Resource of Rice Seed Associated Bacteria.</title>
        <authorList>
            <person name="Midha S."/>
            <person name="Bansal K."/>
            <person name="Sharma S."/>
            <person name="Kumar N."/>
            <person name="Patil P.P."/>
            <person name="Chaudhry V."/>
            <person name="Patil P.B."/>
        </authorList>
    </citation>
    <scope>NUCLEOTIDE SEQUENCE [LARGE SCALE GENOMIC DNA]</scope>
    <source>
        <strain evidence="1 2">RSA3</strain>
    </source>
</reference>
<name>A0A147F263_MICTE</name>
<dbReference type="Proteomes" id="UP000072189">
    <property type="component" value="Unassembled WGS sequence"/>
</dbReference>
<comment type="caution">
    <text evidence="1">The sequence shown here is derived from an EMBL/GenBank/DDBJ whole genome shotgun (WGS) entry which is preliminary data.</text>
</comment>
<sequence>MSRLASFAFEQETRAAEDPVAFLLRVGWVEEGASGVRLTELGRAVLAHADRPVVADAADGPLTVTIDPEDPLAYARLFDLLSSHGDGLLVDRYLKLDGLADLIEISAVNRVLTSDEDSRNRLSLFRRAVGASASRIELRVAPAAQLHDRFFIPDDGPIYVLGSSLNSIAARPGVVTPIVDTAASNAVRAAYSNLWSRSRQLPASPTPELEA</sequence>
<evidence type="ECO:0000313" key="1">
    <source>
        <dbReference type="EMBL" id="KTS03649.1"/>
    </source>
</evidence>
<organism evidence="1 2">
    <name type="scientific">Microbacterium testaceum</name>
    <name type="common">Aureobacterium testaceum</name>
    <name type="synonym">Brevibacterium testaceum</name>
    <dbReference type="NCBI Taxonomy" id="2033"/>
    <lineage>
        <taxon>Bacteria</taxon>
        <taxon>Bacillati</taxon>
        <taxon>Actinomycetota</taxon>
        <taxon>Actinomycetes</taxon>
        <taxon>Micrococcales</taxon>
        <taxon>Microbacteriaceae</taxon>
        <taxon>Microbacterium</taxon>
    </lineage>
</organism>
<dbReference type="PATRIC" id="fig|2033.7.peg.1111"/>
<accession>A0A147F263</accession>